<evidence type="ECO:0000313" key="2">
    <source>
        <dbReference type="Proteomes" id="UP000265520"/>
    </source>
</evidence>
<sequence>MPRLKVIASNHEATVLKYILATYEAASEQAINFQKSEIFCSQNVPQDEQNAIANTLKVQAVLGTGKYLGLPSMI</sequence>
<comment type="caution">
    <text evidence="1">The sequence shown here is derived from an EMBL/GenBank/DDBJ whole genome shotgun (WGS) entry which is preliminary data.</text>
</comment>
<name>A0A392RYT6_9FABA</name>
<reference evidence="1 2" key="1">
    <citation type="journal article" date="2018" name="Front. Plant Sci.">
        <title>Red Clover (Trifolium pratense) and Zigzag Clover (T. medium) - A Picture of Genomic Similarities and Differences.</title>
        <authorList>
            <person name="Dluhosova J."/>
            <person name="Istvanek J."/>
            <person name="Nedelnik J."/>
            <person name="Repkova J."/>
        </authorList>
    </citation>
    <scope>NUCLEOTIDE SEQUENCE [LARGE SCALE GENOMIC DNA]</scope>
    <source>
        <strain evidence="2">cv. 10/8</strain>
        <tissue evidence="1">Leaf</tissue>
    </source>
</reference>
<keyword evidence="2" id="KW-1185">Reference proteome</keyword>
<proteinExistence type="predicted"/>
<dbReference type="GO" id="GO:0003964">
    <property type="term" value="F:RNA-directed DNA polymerase activity"/>
    <property type="evidence" value="ECO:0007669"/>
    <property type="project" value="UniProtKB-KW"/>
</dbReference>
<organism evidence="1 2">
    <name type="scientific">Trifolium medium</name>
    <dbReference type="NCBI Taxonomy" id="97028"/>
    <lineage>
        <taxon>Eukaryota</taxon>
        <taxon>Viridiplantae</taxon>
        <taxon>Streptophyta</taxon>
        <taxon>Embryophyta</taxon>
        <taxon>Tracheophyta</taxon>
        <taxon>Spermatophyta</taxon>
        <taxon>Magnoliopsida</taxon>
        <taxon>eudicotyledons</taxon>
        <taxon>Gunneridae</taxon>
        <taxon>Pentapetalae</taxon>
        <taxon>rosids</taxon>
        <taxon>fabids</taxon>
        <taxon>Fabales</taxon>
        <taxon>Fabaceae</taxon>
        <taxon>Papilionoideae</taxon>
        <taxon>50 kb inversion clade</taxon>
        <taxon>NPAAA clade</taxon>
        <taxon>Hologalegina</taxon>
        <taxon>IRL clade</taxon>
        <taxon>Trifolieae</taxon>
        <taxon>Trifolium</taxon>
    </lineage>
</organism>
<accession>A0A392RYT6</accession>
<dbReference type="Proteomes" id="UP000265520">
    <property type="component" value="Unassembled WGS sequence"/>
</dbReference>
<evidence type="ECO:0000313" key="1">
    <source>
        <dbReference type="EMBL" id="MCI41244.1"/>
    </source>
</evidence>
<dbReference type="AlphaFoldDB" id="A0A392RYT6"/>
<feature type="non-terminal residue" evidence="1">
    <location>
        <position position="74"/>
    </location>
</feature>
<keyword evidence="1" id="KW-0695">RNA-directed DNA polymerase</keyword>
<keyword evidence="1" id="KW-0808">Transferase</keyword>
<protein>
    <submittedName>
        <fullName evidence="1">Putative non-LTR retroelement reverse transcriptase</fullName>
    </submittedName>
</protein>
<dbReference type="EMBL" id="LXQA010289723">
    <property type="protein sequence ID" value="MCI41244.1"/>
    <property type="molecule type" value="Genomic_DNA"/>
</dbReference>
<keyword evidence="1" id="KW-0548">Nucleotidyltransferase</keyword>